<dbReference type="STRING" id="1392877.SAMN05216221_0709"/>
<dbReference type="AlphaFoldDB" id="A0A1H1N6A1"/>
<dbReference type="OrthoDB" id="6695570at2"/>
<dbReference type="EMBL" id="LT629751">
    <property type="protein sequence ID" value="SDR94255.1"/>
    <property type="molecule type" value="Genomic_DNA"/>
</dbReference>
<dbReference type="Gene3D" id="1.10.3920.10">
    <property type="entry name" value="PA2201 C-terminal domain-like"/>
    <property type="match status" value="1"/>
</dbReference>
<keyword evidence="4" id="KW-1185">Reference proteome</keyword>
<name>A0A1H1N6A1_9PSED</name>
<feature type="domain" description="PoNi C-terminal" evidence="2">
    <location>
        <begin position="146"/>
        <end position="250"/>
    </location>
</feature>
<dbReference type="InterPro" id="IPR015024">
    <property type="entry name" value="PoNi_N"/>
</dbReference>
<sequence>MDFPQKRRQRFLSKAHYMAISAFYDQQEAYWLTNDMESDSPEQEAALKSRHIQAGSLSRIILTYTAGETIEEISPRLEHLIQKYEEYQKKSALYEATPNISPLAIDDWAYQYEECVQVISLCILLHRIDLLKRFVALIDNAGYAGEDTLYEDLLAKVLPDRHDVDEWYHDVYTPLIRATYVENKADAARLLKEYCNQWYPAFAQAPWHDSHLDGEEGSYVGYWAFEAGAIAFLYGIDDSQIDHMVYPKDLVAYARNFIPPAGSTQIGRVEAGQPCPRAGYWFTPAQANSRRHFQQGELMPCFTGSSWGDTLWYWSGEESA</sequence>
<dbReference type="InterPro" id="IPR015025">
    <property type="entry name" value="PoNi_C"/>
</dbReference>
<dbReference type="Pfam" id="PF08929">
    <property type="entry name" value="PoNi_C"/>
    <property type="match status" value="1"/>
</dbReference>
<proteinExistence type="predicted"/>
<protein>
    <recommendedName>
        <fullName evidence="5">PoNi C-terminal domain-containing protein</fullName>
    </recommendedName>
</protein>
<evidence type="ECO:0000259" key="2">
    <source>
        <dbReference type="Pfam" id="PF08929"/>
    </source>
</evidence>
<dbReference type="Proteomes" id="UP000243359">
    <property type="component" value="Chromosome I"/>
</dbReference>
<dbReference type="SUPFAM" id="SSF140731">
    <property type="entry name" value="PA2201 C-terminal domain-like"/>
    <property type="match status" value="1"/>
</dbReference>
<evidence type="ECO:0008006" key="5">
    <source>
        <dbReference type="Google" id="ProtNLM"/>
    </source>
</evidence>
<gene>
    <name evidence="3" type="ORF">SAMN05216221_0709</name>
</gene>
<organism evidence="3 4">
    <name type="scientific">Pseudomonas oryzae</name>
    <dbReference type="NCBI Taxonomy" id="1392877"/>
    <lineage>
        <taxon>Bacteria</taxon>
        <taxon>Pseudomonadati</taxon>
        <taxon>Pseudomonadota</taxon>
        <taxon>Gammaproteobacteria</taxon>
        <taxon>Pseudomonadales</taxon>
        <taxon>Pseudomonadaceae</taxon>
        <taxon>Pseudomonas</taxon>
    </lineage>
</organism>
<reference evidence="4" key="1">
    <citation type="submission" date="2016-10" db="EMBL/GenBank/DDBJ databases">
        <authorList>
            <person name="Varghese N."/>
            <person name="Submissions S."/>
        </authorList>
    </citation>
    <scope>NUCLEOTIDE SEQUENCE [LARGE SCALE GENOMIC DNA]</scope>
    <source>
        <strain evidence="4">KCTC 32247</strain>
    </source>
</reference>
<dbReference type="RefSeq" id="WP_090347642.1">
    <property type="nucleotide sequence ID" value="NZ_LT629751.1"/>
</dbReference>
<evidence type="ECO:0000313" key="3">
    <source>
        <dbReference type="EMBL" id="SDR94255.1"/>
    </source>
</evidence>
<evidence type="ECO:0000313" key="4">
    <source>
        <dbReference type="Proteomes" id="UP000243359"/>
    </source>
</evidence>
<feature type="domain" description="PoNi N-terminal" evidence="1">
    <location>
        <begin position="47"/>
        <end position="126"/>
    </location>
</feature>
<dbReference type="Pfam" id="PF08928">
    <property type="entry name" value="PoNi_N"/>
    <property type="match status" value="1"/>
</dbReference>
<accession>A0A1H1N6A1</accession>
<evidence type="ECO:0000259" key="1">
    <source>
        <dbReference type="Pfam" id="PF08928"/>
    </source>
</evidence>
<dbReference type="InterPro" id="IPR028983">
    <property type="entry name" value="PA2201-like_C"/>
</dbReference>